<reference evidence="1" key="1">
    <citation type="submission" date="2018-06" db="EMBL/GenBank/DDBJ databases">
        <authorList>
            <person name="Zhirakovskaya E."/>
        </authorList>
    </citation>
    <scope>NUCLEOTIDE SEQUENCE</scope>
</reference>
<name>A0A3B1E1V8_9ZZZZ</name>
<feature type="non-terminal residue" evidence="1">
    <location>
        <position position="47"/>
    </location>
</feature>
<dbReference type="AlphaFoldDB" id="A0A3B1E1V8"/>
<gene>
    <name evidence="1" type="ORF">MNBD_PLANCTO03-2397</name>
</gene>
<evidence type="ECO:0000313" key="1">
    <source>
        <dbReference type="EMBL" id="VAX42410.1"/>
    </source>
</evidence>
<protein>
    <recommendedName>
        <fullName evidence="2">Flagellar biosynthesis protein FlhF</fullName>
    </recommendedName>
</protein>
<evidence type="ECO:0008006" key="2">
    <source>
        <dbReference type="Google" id="ProtNLM"/>
    </source>
</evidence>
<dbReference type="EMBL" id="UOGK01000685">
    <property type="protein sequence ID" value="VAX42410.1"/>
    <property type="molecule type" value="Genomic_DNA"/>
</dbReference>
<proteinExistence type="predicted"/>
<accession>A0A3B1E1V8</accession>
<sequence length="47" mass="5015">MATATQQRATLKTYHGPSMAAALAEVKRDLGTEAVILHTRTYKVGGV</sequence>
<organism evidence="1">
    <name type="scientific">hydrothermal vent metagenome</name>
    <dbReference type="NCBI Taxonomy" id="652676"/>
    <lineage>
        <taxon>unclassified sequences</taxon>
        <taxon>metagenomes</taxon>
        <taxon>ecological metagenomes</taxon>
    </lineage>
</organism>